<evidence type="ECO:0000313" key="7">
    <source>
        <dbReference type="EMBL" id="GIJ26606.1"/>
    </source>
</evidence>
<dbReference type="InterPro" id="IPR016163">
    <property type="entry name" value="Ald_DH_C"/>
</dbReference>
<gene>
    <name evidence="7" type="ORF">Vqi01_17680</name>
</gene>
<name>A0ABQ4J8V7_9ACTN</name>
<comment type="similarity">
    <text evidence="1 5">Belongs to the aldehyde dehydrogenase family.</text>
</comment>
<dbReference type="Gene3D" id="3.40.309.10">
    <property type="entry name" value="Aldehyde Dehydrogenase, Chain A, domain 2"/>
    <property type="match status" value="1"/>
</dbReference>
<dbReference type="Gene3D" id="3.40.605.10">
    <property type="entry name" value="Aldehyde Dehydrogenase, Chain A, domain 1"/>
    <property type="match status" value="1"/>
</dbReference>
<feature type="domain" description="Aldehyde dehydrogenase" evidence="6">
    <location>
        <begin position="18"/>
        <end position="474"/>
    </location>
</feature>
<evidence type="ECO:0000256" key="1">
    <source>
        <dbReference type="ARBA" id="ARBA00009986"/>
    </source>
</evidence>
<reference evidence="7 8" key="1">
    <citation type="submission" date="2021-01" db="EMBL/GenBank/DDBJ databases">
        <title>Whole genome shotgun sequence of Verrucosispora qiuiae NBRC 106684.</title>
        <authorList>
            <person name="Komaki H."/>
            <person name="Tamura T."/>
        </authorList>
    </citation>
    <scope>NUCLEOTIDE SEQUENCE [LARGE SCALE GENOMIC DNA]</scope>
    <source>
        <strain evidence="7 8">NBRC 106684</strain>
    </source>
</reference>
<dbReference type="CDD" id="cd07152">
    <property type="entry name" value="ALDH_BenzADH"/>
    <property type="match status" value="1"/>
</dbReference>
<keyword evidence="3" id="KW-0520">NAD</keyword>
<evidence type="ECO:0000256" key="2">
    <source>
        <dbReference type="ARBA" id="ARBA00023002"/>
    </source>
</evidence>
<dbReference type="Proteomes" id="UP000653076">
    <property type="component" value="Unassembled WGS sequence"/>
</dbReference>
<evidence type="ECO:0000256" key="4">
    <source>
        <dbReference type="PROSITE-ProRule" id="PRU10007"/>
    </source>
</evidence>
<dbReference type="PANTHER" id="PTHR42986:SF1">
    <property type="entry name" value="BENZALDEHYDE DEHYDROGENASE YFMT"/>
    <property type="match status" value="1"/>
</dbReference>
<sequence>MSLLDTGTWHGKLYSDGWVQAAGGTAAVRSPATGEEIGLVGVANASDVARACARAAAAQRAWAATSYTERAAVLRRAGALWEQHAAEVGDWIVREAGSIPPKGGVETTTAAQECYEAAALASHPLGEIIPSAQPRLSLARRLPVGVVGVIAPFNFPLILAIRSVAPALALGNAVVLKPDLRTAVCGGLAIARVFEEAGLPEGLLHVLPGGVATGEALVADPHVRVISFTGSSAAGRKVGEAAARHLKRAHLELGGNSALVVLDDVDLDLAVSAGAWGSFLHQGQICMTTGRHLVHESIAERYVAELAAKADHLPVGDPAKEQVALGPIIDEAQRDRIHSLVTASVDAGARLAAGGTYEGLFYRPTVLADVTPATPAYAQEVFGPVAPVLTFTDLDEAAALASASEYGLSLGILSRDVMKAMALAERIPSGIVHINDQTVSDEAVAPFGGVGASGTGSRFGGAAANVEAFTETQWLTVQGDITRYPF</sequence>
<dbReference type="InterPro" id="IPR016162">
    <property type="entry name" value="Ald_DH_N"/>
</dbReference>
<feature type="active site" evidence="4">
    <location>
        <position position="252"/>
    </location>
</feature>
<organism evidence="7 8">
    <name type="scientific">Micromonospora qiuiae</name>
    <dbReference type="NCBI Taxonomy" id="502268"/>
    <lineage>
        <taxon>Bacteria</taxon>
        <taxon>Bacillati</taxon>
        <taxon>Actinomycetota</taxon>
        <taxon>Actinomycetes</taxon>
        <taxon>Micromonosporales</taxon>
        <taxon>Micromonosporaceae</taxon>
        <taxon>Micromonospora</taxon>
    </lineage>
</organism>
<dbReference type="PROSITE" id="PS00687">
    <property type="entry name" value="ALDEHYDE_DEHYDR_GLU"/>
    <property type="match status" value="1"/>
</dbReference>
<dbReference type="Pfam" id="PF00171">
    <property type="entry name" value="Aldedh"/>
    <property type="match status" value="1"/>
</dbReference>
<dbReference type="EMBL" id="BOPC01000023">
    <property type="protein sequence ID" value="GIJ26606.1"/>
    <property type="molecule type" value="Genomic_DNA"/>
</dbReference>
<dbReference type="InterPro" id="IPR016161">
    <property type="entry name" value="Ald_DH/histidinol_DH"/>
</dbReference>
<evidence type="ECO:0000256" key="3">
    <source>
        <dbReference type="ARBA" id="ARBA00023027"/>
    </source>
</evidence>
<evidence type="ECO:0000256" key="5">
    <source>
        <dbReference type="RuleBase" id="RU003345"/>
    </source>
</evidence>
<accession>A0ABQ4J8V7</accession>
<comment type="caution">
    <text evidence="7">The sequence shown here is derived from an EMBL/GenBank/DDBJ whole genome shotgun (WGS) entry which is preliminary data.</text>
</comment>
<keyword evidence="8" id="KW-1185">Reference proteome</keyword>
<protein>
    <submittedName>
        <fullName evidence="7">Aldehyde dehydrogenase</fullName>
    </submittedName>
</protein>
<dbReference type="RefSeq" id="WP_204034153.1">
    <property type="nucleotide sequence ID" value="NZ_BOPC01000023.1"/>
</dbReference>
<evidence type="ECO:0000259" key="6">
    <source>
        <dbReference type="Pfam" id="PF00171"/>
    </source>
</evidence>
<evidence type="ECO:0000313" key="8">
    <source>
        <dbReference type="Proteomes" id="UP000653076"/>
    </source>
</evidence>
<keyword evidence="2 5" id="KW-0560">Oxidoreductase</keyword>
<dbReference type="InterPro" id="IPR015590">
    <property type="entry name" value="Aldehyde_DH_dom"/>
</dbReference>
<dbReference type="InterPro" id="IPR029510">
    <property type="entry name" value="Ald_DH_CS_GLU"/>
</dbReference>
<dbReference type="SUPFAM" id="SSF53720">
    <property type="entry name" value="ALDH-like"/>
    <property type="match status" value="1"/>
</dbReference>
<proteinExistence type="inferred from homology"/>
<dbReference type="PANTHER" id="PTHR42986">
    <property type="entry name" value="BENZALDEHYDE DEHYDROGENASE YFMT"/>
    <property type="match status" value="1"/>
</dbReference>